<comment type="caution">
    <text evidence="1">The sequence shown here is derived from an EMBL/GenBank/DDBJ whole genome shotgun (WGS) entry which is preliminary data.</text>
</comment>
<accession>A0ABQ3FW31</accession>
<protein>
    <submittedName>
        <fullName evidence="1">Uncharacterized protein</fullName>
    </submittedName>
</protein>
<dbReference type="RefSeq" id="WP_189685692.1">
    <property type="nucleotide sequence ID" value="NZ_BMYK01000002.1"/>
</dbReference>
<dbReference type="EMBL" id="BMYK01000002">
    <property type="protein sequence ID" value="GHC71995.1"/>
    <property type="molecule type" value="Genomic_DNA"/>
</dbReference>
<reference evidence="2" key="1">
    <citation type="journal article" date="2019" name="Int. J. Syst. Evol. Microbiol.">
        <title>The Global Catalogue of Microorganisms (GCM) 10K type strain sequencing project: providing services to taxonomists for standard genome sequencing and annotation.</title>
        <authorList>
            <consortium name="The Broad Institute Genomics Platform"/>
            <consortium name="The Broad Institute Genome Sequencing Center for Infectious Disease"/>
            <person name="Wu L."/>
            <person name="Ma J."/>
        </authorList>
    </citation>
    <scope>NUCLEOTIDE SEQUENCE [LARGE SCALE GENOMIC DNA]</scope>
    <source>
        <strain evidence="2">KCTC 23314</strain>
    </source>
</reference>
<name>A0ABQ3FW31_9BURK</name>
<gene>
    <name evidence="1" type="ORF">GCM10007320_07550</name>
</gene>
<evidence type="ECO:0000313" key="2">
    <source>
        <dbReference type="Proteomes" id="UP000626210"/>
    </source>
</evidence>
<keyword evidence="2" id="KW-1185">Reference proteome</keyword>
<proteinExistence type="predicted"/>
<dbReference type="Proteomes" id="UP000626210">
    <property type="component" value="Unassembled WGS sequence"/>
</dbReference>
<sequence>MPIAYQFLPWVRRGLARAVQAADTPAAAARPQISVGLTLQAREHGQGPGVVSGQIDLSLYGPGDVIGIDPRLVVRTEPRAGTRNFEPNYLAAIDFDPPDFPWMMTPLAATGQRLRPWLVLVVLRSTAATQPRLQPGAPLPSLSLTAEQVVRELPDLADAALWAHGQAVSEHGADAVGQLGNELQQRPERNVSRLVCPRRLEPGTAYIACVVPAFEVGRLRGLGKPVAADATLAPAWNHAQPNATELPVYHHWSFGTGPVGDIESLARRIRTPDKYAHDTALRAQLGHIGEMPVAVDADYLLFDGPAPGRTLFEGALVSLGFQPDKVDMPSASKLQAMLDSGPALASAGSPQAARAPTLSPPLYGAYPARRHQVQLGLCNTRWLDQLNLQPRYRLAAGWGAEIVRRHQDEFMQAAWEQVGEVLAAERAFSLSRLARDVLKAVERRHLARLPEHRLLAVLAPARGRLQLGVAESLFGRIENSTLPAELFDGAMRRFSAPTRPALRLARWRTRDAVLPSPAQQLKNLFTQFADASHHLARIDPNRFVPDGLQGSRSFDAIPMPADLSQSIDLKEYLGIEGSITGAELQQLRHRTAAAREAAERAKPAPAQLGDIWTTGILTEVHRRRLRELQSASGQPLDMAAVERLLQQASKSRVDGVLVSVSVSGRVNAQGLQLQAASGQIRRAGALLGPPPSDPGRMPGGRTAQTLARVPLAPLHQYGLAALWSGMPVDTLGQGSAVVELRFHKGRFTPASEPAPPVPSDRIHTVTLPPLEKRPAVLARYAQAFRDYHGLKESVQHSRSIAVAPVDLARAQTVAQVRARVDPANTVPQRLATTLTLGGQAVAFDAARGLVGPALQTRLDLALTPNLRLVTPLAWDRVMAYPHLTMPLSRKLERIAPEVFLPGVGALPDDFIMAVSTNPRFVEALMLGANHEMGRELLWQGFPTDQRGTPLRHFWQRLDGATDIDPIHQWGPRPLGSQPGSAAMLVLLVRGQLLERFPNLSIYAYPKAPNDKRPGGDSPAEMDPNAIERPVLRGHLGSDITYVGFGPSIRPEEGELRNWFFVLEEHMTEPRFGFDDPDGPRRQGPGWMDVDWSEVGVAAGQCFSGADLRRAPPARSQPDWTEPHAALVAEALLQRPFRGYYAGSKLVPR</sequence>
<evidence type="ECO:0000313" key="1">
    <source>
        <dbReference type="EMBL" id="GHC71995.1"/>
    </source>
</evidence>
<organism evidence="1 2">
    <name type="scientific">Pseudorhodoferax aquiterrae</name>
    <dbReference type="NCBI Taxonomy" id="747304"/>
    <lineage>
        <taxon>Bacteria</taxon>
        <taxon>Pseudomonadati</taxon>
        <taxon>Pseudomonadota</taxon>
        <taxon>Betaproteobacteria</taxon>
        <taxon>Burkholderiales</taxon>
        <taxon>Comamonadaceae</taxon>
    </lineage>
</organism>